<protein>
    <submittedName>
        <fullName evidence="2">Uncharacterized protein</fullName>
    </submittedName>
</protein>
<name>A0A4Y2JJ88_ARAVE</name>
<keyword evidence="3" id="KW-1185">Reference proteome</keyword>
<evidence type="ECO:0000256" key="1">
    <source>
        <dbReference type="SAM" id="MobiDB-lite"/>
    </source>
</evidence>
<comment type="caution">
    <text evidence="2">The sequence shown here is derived from an EMBL/GenBank/DDBJ whole genome shotgun (WGS) entry which is preliminary data.</text>
</comment>
<feature type="region of interest" description="Disordered" evidence="1">
    <location>
        <begin position="157"/>
        <end position="178"/>
    </location>
</feature>
<sequence length="178" mass="20400">MNLLKYAKKVSKYEERIKLCRKNIRKFTQRLKKLGPGSPHGLPVANELDKWKQAMQSLQKLITLFRGCPIPDCVIHHDSEMFRPVIEEEMTDGRSVNICSEMNTELVNQASEEMEPDDNEGFQLVSPRKAVNIPRMETDAPPTENGNKYQFLAQEKEKTAEKTYPATINLKPPPKNTT</sequence>
<evidence type="ECO:0000313" key="3">
    <source>
        <dbReference type="Proteomes" id="UP000499080"/>
    </source>
</evidence>
<organism evidence="2 3">
    <name type="scientific">Araneus ventricosus</name>
    <name type="common">Orbweaver spider</name>
    <name type="synonym">Epeira ventricosa</name>
    <dbReference type="NCBI Taxonomy" id="182803"/>
    <lineage>
        <taxon>Eukaryota</taxon>
        <taxon>Metazoa</taxon>
        <taxon>Ecdysozoa</taxon>
        <taxon>Arthropoda</taxon>
        <taxon>Chelicerata</taxon>
        <taxon>Arachnida</taxon>
        <taxon>Araneae</taxon>
        <taxon>Araneomorphae</taxon>
        <taxon>Entelegynae</taxon>
        <taxon>Araneoidea</taxon>
        <taxon>Araneidae</taxon>
        <taxon>Araneus</taxon>
    </lineage>
</organism>
<evidence type="ECO:0000313" key="2">
    <source>
        <dbReference type="EMBL" id="GBM89342.1"/>
    </source>
</evidence>
<dbReference type="AlphaFoldDB" id="A0A4Y2JJ88"/>
<gene>
    <name evidence="2" type="ORF">AVEN_136437_1</name>
</gene>
<accession>A0A4Y2JJ88</accession>
<dbReference type="EMBL" id="BGPR01003531">
    <property type="protein sequence ID" value="GBM89342.1"/>
    <property type="molecule type" value="Genomic_DNA"/>
</dbReference>
<reference evidence="2 3" key="1">
    <citation type="journal article" date="2019" name="Sci. Rep.">
        <title>Orb-weaving spider Araneus ventricosus genome elucidates the spidroin gene catalogue.</title>
        <authorList>
            <person name="Kono N."/>
            <person name="Nakamura H."/>
            <person name="Ohtoshi R."/>
            <person name="Moran D.A.P."/>
            <person name="Shinohara A."/>
            <person name="Yoshida Y."/>
            <person name="Fujiwara M."/>
            <person name="Mori M."/>
            <person name="Tomita M."/>
            <person name="Arakawa K."/>
        </authorList>
    </citation>
    <scope>NUCLEOTIDE SEQUENCE [LARGE SCALE GENOMIC DNA]</scope>
</reference>
<dbReference type="Proteomes" id="UP000499080">
    <property type="component" value="Unassembled WGS sequence"/>
</dbReference>
<proteinExistence type="predicted"/>